<protein>
    <submittedName>
        <fullName evidence="1">Uncharacterized protein</fullName>
    </submittedName>
</protein>
<dbReference type="Proteomes" id="UP000826188">
    <property type="component" value="Unassembled WGS sequence"/>
</dbReference>
<proteinExistence type="predicted"/>
<evidence type="ECO:0000313" key="1">
    <source>
        <dbReference type="EMBL" id="MBW3128847.1"/>
    </source>
</evidence>
<keyword evidence="2" id="KW-1185">Reference proteome</keyword>
<accession>A0ABS6WZ29</accession>
<sequence>MAIPSRATFDQYSLHRRLGMVMGHGTYLLQRVDNAHVINLYYLGSFFVEVYYDPEVNHLYDCRTFVGKEELEQYAVCIDLPAL</sequence>
<dbReference type="EMBL" id="JAHWGL010000033">
    <property type="protein sequence ID" value="MBW3128847.1"/>
    <property type="molecule type" value="Genomic_DNA"/>
</dbReference>
<name>A0ABS6WZ29_9BACT</name>
<organism evidence="1 2">
    <name type="scientific">Hymenobacter profundi</name>
    <dbReference type="NCBI Taxonomy" id="1982110"/>
    <lineage>
        <taxon>Bacteria</taxon>
        <taxon>Pseudomonadati</taxon>
        <taxon>Bacteroidota</taxon>
        <taxon>Cytophagia</taxon>
        <taxon>Cytophagales</taxon>
        <taxon>Hymenobacteraceae</taxon>
        <taxon>Hymenobacter</taxon>
    </lineage>
</organism>
<evidence type="ECO:0000313" key="2">
    <source>
        <dbReference type="Proteomes" id="UP000826188"/>
    </source>
</evidence>
<gene>
    <name evidence="1" type="ORF">KYK14_09825</name>
</gene>
<dbReference type="RefSeq" id="WP_219158682.1">
    <property type="nucleotide sequence ID" value="NZ_JAHWGL010000033.1"/>
</dbReference>
<comment type="caution">
    <text evidence="1">The sequence shown here is derived from an EMBL/GenBank/DDBJ whole genome shotgun (WGS) entry which is preliminary data.</text>
</comment>
<reference evidence="1 2" key="1">
    <citation type="submission" date="2021-07" db="EMBL/GenBank/DDBJ databases">
        <title>Hymenobacter profundi sp. nov., isolated from deep-sea water.</title>
        <authorList>
            <person name="Kim M.K."/>
        </authorList>
    </citation>
    <scope>NUCLEOTIDE SEQUENCE [LARGE SCALE GENOMIC DNA]</scope>
    <source>
        <strain evidence="1 2">M2</strain>
    </source>
</reference>